<dbReference type="InterPro" id="IPR017871">
    <property type="entry name" value="ABC_transporter-like_CS"/>
</dbReference>
<dbReference type="PANTHER" id="PTHR43423:SF1">
    <property type="entry name" value="ABC TRANSPORTER I FAMILY MEMBER 17"/>
    <property type="match status" value="1"/>
</dbReference>
<dbReference type="Gene3D" id="3.40.50.300">
    <property type="entry name" value="P-loop containing nucleotide triphosphate hydrolases"/>
    <property type="match status" value="1"/>
</dbReference>
<evidence type="ECO:0000256" key="1">
    <source>
        <dbReference type="ARBA" id="ARBA00022448"/>
    </source>
</evidence>
<evidence type="ECO:0000259" key="4">
    <source>
        <dbReference type="PROSITE" id="PS50893"/>
    </source>
</evidence>
<dbReference type="Pfam" id="PF00005">
    <property type="entry name" value="ABC_tran"/>
    <property type="match status" value="1"/>
</dbReference>
<gene>
    <name evidence="5" type="primary">ybbL</name>
    <name evidence="5" type="ORF">BN1080_03259</name>
</gene>
<evidence type="ECO:0000256" key="2">
    <source>
        <dbReference type="ARBA" id="ARBA00022741"/>
    </source>
</evidence>
<keyword evidence="6" id="KW-1185">Reference proteome</keyword>
<name>A0A098EPK8_9BACL</name>
<dbReference type="Proteomes" id="UP000043699">
    <property type="component" value="Unassembled WGS sequence"/>
</dbReference>
<dbReference type="AlphaFoldDB" id="A0A098EPK8"/>
<feature type="domain" description="ABC transporter" evidence="4">
    <location>
        <begin position="9"/>
        <end position="238"/>
    </location>
</feature>
<accession>A0A098EPK8</accession>
<dbReference type="InterPro" id="IPR027417">
    <property type="entry name" value="P-loop_NTPase"/>
</dbReference>
<dbReference type="CDD" id="cd03260">
    <property type="entry name" value="ABC_PstB_phosphate_transporter"/>
    <property type="match status" value="1"/>
</dbReference>
<dbReference type="SUPFAM" id="SSF52540">
    <property type="entry name" value="P-loop containing nucleoside triphosphate hydrolases"/>
    <property type="match status" value="1"/>
</dbReference>
<evidence type="ECO:0000313" key="6">
    <source>
        <dbReference type="Proteomes" id="UP000043699"/>
    </source>
</evidence>
<dbReference type="GO" id="GO:0005524">
    <property type="term" value="F:ATP binding"/>
    <property type="evidence" value="ECO:0007669"/>
    <property type="project" value="UniProtKB-KW"/>
</dbReference>
<evidence type="ECO:0000256" key="3">
    <source>
        <dbReference type="ARBA" id="ARBA00022840"/>
    </source>
</evidence>
<dbReference type="InterPro" id="IPR003439">
    <property type="entry name" value="ABC_transporter-like_ATP-bd"/>
</dbReference>
<sequence>MAIEYKPAIHFKHVDYSIGNLTILKDITGSFPAGKITTLVGPSGAGKTTLLKLCNGLLSPDSGDIYINGTSIQQYEPVELRRMVGIALQSAPMIDGSVYDNLALPLALKNEKLDESWAFSLLEDVGLGKELLKRNVKDLSGGQRQKVSIARTLVNRPEILLLDEITSSLDRTSLKEIEELIVKINQKYKTAIVWITHNLQQALEIGDFTWVMMEGEVVETGESELLEDPHNEKVQVFVKGEVG</sequence>
<dbReference type="PANTHER" id="PTHR43423">
    <property type="entry name" value="ABC TRANSPORTER I FAMILY MEMBER 17"/>
    <property type="match status" value="1"/>
</dbReference>
<dbReference type="RefSeq" id="WP_052653627.1">
    <property type="nucleotide sequence ID" value="NZ_CCXS01000001.1"/>
</dbReference>
<keyword evidence="2" id="KW-0547">Nucleotide-binding</keyword>
<dbReference type="OrthoDB" id="9804199at2"/>
<dbReference type="GO" id="GO:0016887">
    <property type="term" value="F:ATP hydrolysis activity"/>
    <property type="evidence" value="ECO:0007669"/>
    <property type="project" value="InterPro"/>
</dbReference>
<protein>
    <submittedName>
        <fullName evidence="5">Putative ABC transporter ATP-binding protein YbbL</fullName>
    </submittedName>
</protein>
<dbReference type="InterPro" id="IPR003593">
    <property type="entry name" value="AAA+_ATPase"/>
</dbReference>
<dbReference type="EMBL" id="CCXS01000001">
    <property type="protein sequence ID" value="CEG24238.1"/>
    <property type="molecule type" value="Genomic_DNA"/>
</dbReference>
<dbReference type="GO" id="GO:0005315">
    <property type="term" value="F:phosphate transmembrane transporter activity"/>
    <property type="evidence" value="ECO:0007669"/>
    <property type="project" value="InterPro"/>
</dbReference>
<reference evidence="5 6" key="1">
    <citation type="submission" date="2014-09" db="EMBL/GenBank/DDBJ databases">
        <authorList>
            <person name="Urmite Genomes Urmite Genomes"/>
        </authorList>
    </citation>
    <scope>NUCLEOTIDE SEQUENCE [LARGE SCALE GENOMIC DNA]</scope>
    <source>
        <strain evidence="5 6">ES2</strain>
    </source>
</reference>
<organism evidence="5 6">
    <name type="scientific">Planococcus massiliensis</name>
    <dbReference type="NCBI Taxonomy" id="1499687"/>
    <lineage>
        <taxon>Bacteria</taxon>
        <taxon>Bacillati</taxon>
        <taxon>Bacillota</taxon>
        <taxon>Bacilli</taxon>
        <taxon>Bacillales</taxon>
        <taxon>Caryophanaceae</taxon>
        <taxon>Planococcus</taxon>
    </lineage>
</organism>
<evidence type="ECO:0000313" key="5">
    <source>
        <dbReference type="EMBL" id="CEG24238.1"/>
    </source>
</evidence>
<keyword evidence="1" id="KW-0813">Transport</keyword>
<dbReference type="PROSITE" id="PS50893">
    <property type="entry name" value="ABC_TRANSPORTER_2"/>
    <property type="match status" value="1"/>
</dbReference>
<proteinExistence type="predicted"/>
<dbReference type="PROSITE" id="PS00211">
    <property type="entry name" value="ABC_TRANSPORTER_1"/>
    <property type="match status" value="1"/>
</dbReference>
<dbReference type="SMART" id="SM00382">
    <property type="entry name" value="AAA"/>
    <property type="match status" value="1"/>
</dbReference>
<dbReference type="GO" id="GO:0016020">
    <property type="term" value="C:membrane"/>
    <property type="evidence" value="ECO:0007669"/>
    <property type="project" value="InterPro"/>
</dbReference>
<dbReference type="STRING" id="1499687.BN1080_03259"/>
<dbReference type="GO" id="GO:0035435">
    <property type="term" value="P:phosphate ion transmembrane transport"/>
    <property type="evidence" value="ECO:0007669"/>
    <property type="project" value="InterPro"/>
</dbReference>
<dbReference type="InterPro" id="IPR005670">
    <property type="entry name" value="PstB-like"/>
</dbReference>
<keyword evidence="3 5" id="KW-0067">ATP-binding</keyword>